<dbReference type="Proteomes" id="UP000193925">
    <property type="component" value="Chromosome AFERRI"/>
</dbReference>
<sequence>MREEMLKAVLGHLNRSIDIDASAVISTDGLSISSLLSATMDEDKVGAMAAAMLSLGDRIAVELALGKLEQAMIKGSNGYVLLIHAGHHAVLAVIARKDARLGLVFLDSMRAASEVADVL</sequence>
<dbReference type="InterPro" id="IPR004942">
    <property type="entry name" value="Roadblock/LAMTOR2_dom"/>
</dbReference>
<accession>A0A060UQ97</accession>
<organism evidence="2">
    <name type="scientific">Acidithiobacillus ferrivorans</name>
    <dbReference type="NCBI Taxonomy" id="160808"/>
    <lineage>
        <taxon>Bacteria</taxon>
        <taxon>Pseudomonadati</taxon>
        <taxon>Pseudomonadota</taxon>
        <taxon>Acidithiobacillia</taxon>
        <taxon>Acidithiobacillales</taxon>
        <taxon>Acidithiobacillaceae</taxon>
        <taxon>Acidithiobacillus</taxon>
    </lineage>
</organism>
<evidence type="ECO:0000313" key="2">
    <source>
        <dbReference type="EMBL" id="CDQ10436.1"/>
    </source>
</evidence>
<evidence type="ECO:0000313" key="4">
    <source>
        <dbReference type="Proteomes" id="UP000193925"/>
    </source>
</evidence>
<reference evidence="2" key="1">
    <citation type="submission" date="2014-03" db="EMBL/GenBank/DDBJ databases">
        <authorList>
            <person name="Genoscope - CEA"/>
        </authorList>
    </citation>
    <scope>NUCLEOTIDE SEQUENCE [LARGE SCALE GENOMIC DNA]</scope>
    <source>
        <strain evidence="2">CF27</strain>
    </source>
</reference>
<gene>
    <name evidence="3" type="ORF">AFERRI_10495</name>
    <name evidence="2" type="ORF">AFERRI_400217</name>
</gene>
<dbReference type="EMBL" id="CCCS020000035">
    <property type="protein sequence ID" value="CDQ10436.1"/>
    <property type="molecule type" value="Genomic_DNA"/>
</dbReference>
<reference evidence="2" key="2">
    <citation type="submission" date="2014-07" db="EMBL/GenBank/DDBJ databases">
        <title>Initial genome analysis of the psychrotolerant acidophile Acidithiobacillus ferrivorans CF27: insights into iron and sulfur oxidation pathways and into biofilm formation.</title>
        <authorList>
            <person name="Talla E."/>
            <person name="Hedrich S."/>
            <person name="Mangenot S."/>
            <person name="Ji B."/>
            <person name="Johnson D.B."/>
            <person name="Barbe V."/>
            <person name="Bonnefoy V."/>
        </authorList>
    </citation>
    <scope>NUCLEOTIDE SEQUENCE [LARGE SCALE GENOMIC DNA]</scope>
    <source>
        <strain evidence="2">CF27</strain>
    </source>
</reference>
<dbReference type="RefSeq" id="WP_035192935.1">
    <property type="nucleotide sequence ID" value="NZ_CCCS020000035.1"/>
</dbReference>
<dbReference type="Pfam" id="PF03259">
    <property type="entry name" value="Robl_LC7"/>
    <property type="match status" value="1"/>
</dbReference>
<name>A0A060UQ97_9PROT</name>
<dbReference type="AlphaFoldDB" id="A0A060UQ97"/>
<reference evidence="3 4" key="3">
    <citation type="submission" date="2017-03" db="EMBL/GenBank/DDBJ databases">
        <authorList>
            <person name="Regsiter A."/>
            <person name="William W."/>
        </authorList>
    </citation>
    <scope>NUCLEOTIDE SEQUENCE [LARGE SCALE GENOMIC DNA]</scope>
    <source>
        <strain evidence="3">PRJEB5721</strain>
    </source>
</reference>
<dbReference type="EMBL" id="LT841305">
    <property type="protein sequence ID" value="SMH64462.1"/>
    <property type="molecule type" value="Genomic_DNA"/>
</dbReference>
<keyword evidence="4" id="KW-1185">Reference proteome</keyword>
<dbReference type="SUPFAM" id="SSF103196">
    <property type="entry name" value="Roadblock/LC7 domain"/>
    <property type="match status" value="1"/>
</dbReference>
<evidence type="ECO:0000259" key="1">
    <source>
        <dbReference type="SMART" id="SM00960"/>
    </source>
</evidence>
<dbReference type="PANTHER" id="PTHR36222">
    <property type="entry name" value="SERINE PROTEASE INHIBITOR RV3364C"/>
    <property type="match status" value="1"/>
</dbReference>
<dbReference type="InterPro" id="IPR053141">
    <property type="entry name" value="Mycobact_SerProt_Inhib_Rv3364c"/>
</dbReference>
<dbReference type="SMART" id="SM00960">
    <property type="entry name" value="Robl_LC7"/>
    <property type="match status" value="1"/>
</dbReference>
<proteinExistence type="predicted"/>
<dbReference type="PANTHER" id="PTHR36222:SF1">
    <property type="entry name" value="SERINE PROTEASE INHIBITOR RV3364C"/>
    <property type="match status" value="1"/>
</dbReference>
<feature type="domain" description="Roadblock/LAMTOR2" evidence="1">
    <location>
        <begin position="6"/>
        <end position="95"/>
    </location>
</feature>
<evidence type="ECO:0000313" key="3">
    <source>
        <dbReference type="EMBL" id="SMH64462.1"/>
    </source>
</evidence>
<dbReference type="Gene3D" id="3.30.450.30">
    <property type="entry name" value="Dynein light chain 2a, cytoplasmic"/>
    <property type="match status" value="1"/>
</dbReference>
<protein>
    <recommendedName>
        <fullName evidence="1">Roadblock/LAMTOR2 domain-containing protein</fullName>
    </recommendedName>
</protein>